<feature type="compositionally biased region" description="Polar residues" evidence="1">
    <location>
        <begin position="228"/>
        <end position="238"/>
    </location>
</feature>
<dbReference type="OrthoDB" id="5462195at2"/>
<evidence type="ECO:0000313" key="3">
    <source>
        <dbReference type="Proteomes" id="UP000002601"/>
    </source>
</evidence>
<dbReference type="AlphaFoldDB" id="C6BZ89"/>
<sequence length="405" mass="45394">MQINSNAQSSVGSFNFRARQEEIASRKVEEDSAKTSTNKSVNGKEELTVITPVEWEKIELRIAGIVDEKSNELQSGLEKIFKEGNENVLSGKSGLEYDKHIKELTAAIEGQDYKNAERIIDKFFTGDKDKVIEQVQNLANSVKDSFWNKMRDSFKEMYVAEHRTTYDKGEDPESALPYVQRAIERAKKASAEYDINDKNLAKRVSSTISTGAEQSKGNLKNAGRNRYSETAESVTHATAQHARDNIFGGDENSRQEDKDNTAAAYERINDEIASPTQAMVDKLNKANKSKKDDFSKYLFESGEAYFEALRSELGVKKLSGKSYTTVEDEQAYQDSLKSNPVRPKHLGNIELGPMPEIPMTLALQDSVTQQALYSPVKVTELYGTEEEEQFGNIKKGQLSDFSGWA</sequence>
<evidence type="ECO:0000313" key="2">
    <source>
        <dbReference type="EMBL" id="ACS78913.1"/>
    </source>
</evidence>
<dbReference type="HOGENOM" id="CLU_727089_0_0_7"/>
<dbReference type="EMBL" id="CP001649">
    <property type="protein sequence ID" value="ACS78913.1"/>
    <property type="molecule type" value="Genomic_DNA"/>
</dbReference>
<keyword evidence="3" id="KW-1185">Reference proteome</keyword>
<accession>C6BZ89</accession>
<dbReference type="STRING" id="526222.Desal_0847"/>
<organism evidence="2 3">
    <name type="scientific">Maridesulfovibrio salexigens (strain ATCC 14822 / DSM 2638 / NCIMB 8403 / VKM B-1763)</name>
    <name type="common">Desulfovibrio salexigens</name>
    <dbReference type="NCBI Taxonomy" id="526222"/>
    <lineage>
        <taxon>Bacteria</taxon>
        <taxon>Pseudomonadati</taxon>
        <taxon>Thermodesulfobacteriota</taxon>
        <taxon>Desulfovibrionia</taxon>
        <taxon>Desulfovibrionales</taxon>
        <taxon>Desulfovibrionaceae</taxon>
        <taxon>Maridesulfovibrio</taxon>
    </lineage>
</organism>
<reference evidence="2 3" key="1">
    <citation type="submission" date="2009-06" db="EMBL/GenBank/DDBJ databases">
        <title>Complete sequence of Desulfovibrio salexigens DSM 2638.</title>
        <authorList>
            <consortium name="US DOE Joint Genome Institute"/>
            <person name="Lucas S."/>
            <person name="Copeland A."/>
            <person name="Lapidus A."/>
            <person name="Glavina del Rio T."/>
            <person name="Tice H."/>
            <person name="Bruce D."/>
            <person name="Goodwin L."/>
            <person name="Pitluck S."/>
            <person name="Munk A.C."/>
            <person name="Brettin T."/>
            <person name="Detter J.C."/>
            <person name="Han C."/>
            <person name="Tapia R."/>
            <person name="Larimer F."/>
            <person name="Land M."/>
            <person name="Hauser L."/>
            <person name="Kyrpides N."/>
            <person name="Anderson I."/>
            <person name="Wall J.D."/>
            <person name="Arkin A.P."/>
            <person name="Dehal P."/>
            <person name="Chivian D."/>
            <person name="Giles B."/>
            <person name="Hazen T.C."/>
        </authorList>
    </citation>
    <scope>NUCLEOTIDE SEQUENCE [LARGE SCALE GENOMIC DNA]</scope>
    <source>
        <strain evidence="3">ATCC 14822 / DSM 2638 / NCIMB 8403 / VKM B-1763</strain>
    </source>
</reference>
<dbReference type="RefSeq" id="WP_015850732.1">
    <property type="nucleotide sequence ID" value="NC_012881.1"/>
</dbReference>
<protein>
    <submittedName>
        <fullName evidence="2">Uncharacterized protein</fullName>
    </submittedName>
</protein>
<feature type="region of interest" description="Disordered" evidence="1">
    <location>
        <begin position="206"/>
        <end position="260"/>
    </location>
</feature>
<feature type="compositionally biased region" description="Basic and acidic residues" evidence="1">
    <location>
        <begin position="251"/>
        <end position="260"/>
    </location>
</feature>
<proteinExistence type="predicted"/>
<gene>
    <name evidence="2" type="ordered locus">Desal_0847</name>
</gene>
<dbReference type="KEGG" id="dsa:Desal_0847"/>
<evidence type="ECO:0000256" key="1">
    <source>
        <dbReference type="SAM" id="MobiDB-lite"/>
    </source>
</evidence>
<dbReference type="Proteomes" id="UP000002601">
    <property type="component" value="Chromosome"/>
</dbReference>
<feature type="compositionally biased region" description="Polar residues" evidence="1">
    <location>
        <begin position="206"/>
        <end position="218"/>
    </location>
</feature>
<name>C6BZ89_MARSD</name>